<dbReference type="Pfam" id="PF00466">
    <property type="entry name" value="Ribosomal_L10"/>
    <property type="match status" value="1"/>
</dbReference>
<evidence type="ECO:0000256" key="2">
    <source>
        <dbReference type="ARBA" id="ARBA00022980"/>
    </source>
</evidence>
<comment type="similarity">
    <text evidence="1 6">Belongs to the universal ribosomal protein uL10 family.</text>
</comment>
<dbReference type="EMBL" id="JXJQ01000005">
    <property type="protein sequence ID" value="KJY62577.1"/>
    <property type="molecule type" value="Genomic_DNA"/>
</dbReference>
<keyword evidence="6" id="KW-0699">rRNA-binding</keyword>
<comment type="subunit">
    <text evidence="4 6">Part of the ribosomal stalk of the 50S ribosomal subunit. The N-terminus interacts with L11 and the large rRNA to form the base of the stalk. The C-terminus forms an elongated spine to which L12 dimers bind in a sequential fashion forming a multimeric L10(L12)X complex.</text>
</comment>
<evidence type="ECO:0000313" key="7">
    <source>
        <dbReference type="EMBL" id="KJY62577.1"/>
    </source>
</evidence>
<dbReference type="HAMAP" id="MF_00362">
    <property type="entry name" value="Ribosomal_uL10"/>
    <property type="match status" value="1"/>
</dbReference>
<name>A0A0F4LUZ0_9LACO</name>
<evidence type="ECO:0000256" key="3">
    <source>
        <dbReference type="ARBA" id="ARBA00023274"/>
    </source>
</evidence>
<evidence type="ECO:0000256" key="1">
    <source>
        <dbReference type="ARBA" id="ARBA00008889"/>
    </source>
</evidence>
<dbReference type="PATRIC" id="fig|1218492.5.peg.488"/>
<organism evidence="7 8">
    <name type="scientific">Bombilactobacillus mellifer</name>
    <dbReference type="NCBI Taxonomy" id="1218492"/>
    <lineage>
        <taxon>Bacteria</taxon>
        <taxon>Bacillati</taxon>
        <taxon>Bacillota</taxon>
        <taxon>Bacilli</taxon>
        <taxon>Lactobacillales</taxon>
        <taxon>Lactobacillaceae</taxon>
        <taxon>Bombilactobacillus</taxon>
    </lineage>
</organism>
<dbReference type="STRING" id="1218492.JG30_03660"/>
<dbReference type="RefSeq" id="WP_046315710.1">
    <property type="nucleotide sequence ID" value="NZ_JAMBJK010000003.1"/>
</dbReference>
<keyword evidence="6" id="KW-0694">RNA-binding</keyword>
<dbReference type="CDD" id="cd05797">
    <property type="entry name" value="Ribosomal_L10"/>
    <property type="match status" value="1"/>
</dbReference>
<dbReference type="InterPro" id="IPR043141">
    <property type="entry name" value="Ribosomal_uL10-like_sf"/>
</dbReference>
<proteinExistence type="inferred from homology"/>
<dbReference type="InterPro" id="IPR002363">
    <property type="entry name" value="Ribosomal_uL10_CS_bac"/>
</dbReference>
<accession>A0A0F4LUZ0</accession>
<dbReference type="GO" id="GO:0070180">
    <property type="term" value="F:large ribosomal subunit rRNA binding"/>
    <property type="evidence" value="ECO:0007669"/>
    <property type="project" value="UniProtKB-UniRule"/>
</dbReference>
<dbReference type="InterPro" id="IPR001790">
    <property type="entry name" value="Ribosomal_uL10"/>
</dbReference>
<protein>
    <recommendedName>
        <fullName evidence="5 6">Large ribosomal subunit protein uL10</fullName>
    </recommendedName>
</protein>
<dbReference type="Gene3D" id="3.30.70.1730">
    <property type="match status" value="1"/>
</dbReference>
<dbReference type="PROSITE" id="PS01109">
    <property type="entry name" value="RIBOSOMAL_L10"/>
    <property type="match status" value="1"/>
</dbReference>
<evidence type="ECO:0000256" key="5">
    <source>
        <dbReference type="ARBA" id="ARBA00035202"/>
    </source>
</evidence>
<dbReference type="GO" id="GO:0003735">
    <property type="term" value="F:structural constituent of ribosome"/>
    <property type="evidence" value="ECO:0007669"/>
    <property type="project" value="InterPro"/>
</dbReference>
<dbReference type="Proteomes" id="UP000033558">
    <property type="component" value="Unassembled WGS sequence"/>
</dbReference>
<comment type="function">
    <text evidence="6">Forms part of the ribosomal stalk, playing a central role in the interaction of the ribosome with GTP-bound translation factors.</text>
</comment>
<evidence type="ECO:0000256" key="6">
    <source>
        <dbReference type="HAMAP-Rule" id="MF_00362"/>
    </source>
</evidence>
<dbReference type="SUPFAM" id="SSF160369">
    <property type="entry name" value="Ribosomal protein L10-like"/>
    <property type="match status" value="1"/>
</dbReference>
<dbReference type="AlphaFoldDB" id="A0A0F4LUZ0"/>
<sequence>MKEAVLKAKQDLVDEMADKMQRAESVIVVDYLGLNVDQATELRRQLHEADVEFKVVKNSILSRAAQKAGFAELNDTFAGPTAVAFSYEDPIIAAKTISKFAESATVLEIKGGMIEGKVQTLDKINEYAHMPSHDELLATLASMLKDPVRKVAYAVQAIIDKQNDSDAA</sequence>
<dbReference type="HOGENOM" id="CLU_092227_2_0_9"/>
<reference evidence="7 8" key="1">
    <citation type="submission" date="2015-01" db="EMBL/GenBank/DDBJ databases">
        <title>Comparative genomics of the lactic acid bacteria isolated from the honey bee gut.</title>
        <authorList>
            <person name="Ellegaard K.M."/>
            <person name="Tamarit D."/>
            <person name="Javelind E."/>
            <person name="Olofsson T."/>
            <person name="Andersson S.G."/>
            <person name="Vasquez A."/>
        </authorList>
    </citation>
    <scope>NUCLEOTIDE SEQUENCE [LARGE SCALE GENOMIC DNA]</scope>
    <source>
        <strain evidence="7 8">Bin4</strain>
    </source>
</reference>
<comment type="caution">
    <text evidence="7">The sequence shown here is derived from an EMBL/GenBank/DDBJ whole genome shotgun (WGS) entry which is preliminary data.</text>
</comment>
<dbReference type="InterPro" id="IPR022973">
    <property type="entry name" value="Ribosomal_uL10_bac"/>
</dbReference>
<dbReference type="PANTHER" id="PTHR11560">
    <property type="entry name" value="39S RIBOSOMAL PROTEIN L10, MITOCHONDRIAL"/>
    <property type="match status" value="1"/>
</dbReference>
<gene>
    <name evidence="6 7" type="primary">rplJ</name>
    <name evidence="7" type="ORF">JG30_03660</name>
</gene>
<dbReference type="InterPro" id="IPR047865">
    <property type="entry name" value="Ribosomal_uL10_bac_type"/>
</dbReference>
<keyword evidence="2 6" id="KW-0689">Ribosomal protein</keyword>
<dbReference type="GO" id="GO:0006412">
    <property type="term" value="P:translation"/>
    <property type="evidence" value="ECO:0007669"/>
    <property type="project" value="UniProtKB-UniRule"/>
</dbReference>
<keyword evidence="8" id="KW-1185">Reference proteome</keyword>
<evidence type="ECO:0000313" key="8">
    <source>
        <dbReference type="Proteomes" id="UP000033558"/>
    </source>
</evidence>
<keyword evidence="3 6" id="KW-0687">Ribonucleoprotein</keyword>
<evidence type="ECO:0000256" key="4">
    <source>
        <dbReference type="ARBA" id="ARBA00026025"/>
    </source>
</evidence>
<dbReference type="NCBIfam" id="NF000955">
    <property type="entry name" value="PRK00099.1-1"/>
    <property type="match status" value="1"/>
</dbReference>
<dbReference type="GO" id="GO:0015934">
    <property type="term" value="C:large ribosomal subunit"/>
    <property type="evidence" value="ECO:0007669"/>
    <property type="project" value="InterPro"/>
</dbReference>
<dbReference type="OrthoDB" id="9808307at2"/>